<proteinExistence type="predicted"/>
<evidence type="ECO:0000313" key="7">
    <source>
        <dbReference type="EMBL" id="NBD25622.1"/>
    </source>
</evidence>
<dbReference type="InterPro" id="IPR002052">
    <property type="entry name" value="DNA_methylase_N6_adenine_CS"/>
</dbReference>
<keyword evidence="4" id="KW-0949">S-adenosyl-L-methionine</keyword>
<dbReference type="Proteomes" id="UP000665561">
    <property type="component" value="Unassembled WGS sequence"/>
</dbReference>
<dbReference type="NCBIfam" id="NF033452">
    <property type="entry name" value="BREX_1_MTaseX"/>
    <property type="match status" value="1"/>
</dbReference>
<comment type="caution">
    <text evidence="7">The sequence shown here is derived from an EMBL/GenBank/DDBJ whole genome shotgun (WGS) entry which is preliminary data.</text>
</comment>
<evidence type="ECO:0000256" key="3">
    <source>
        <dbReference type="ARBA" id="ARBA00022679"/>
    </source>
</evidence>
<evidence type="ECO:0000256" key="2">
    <source>
        <dbReference type="ARBA" id="ARBA00022603"/>
    </source>
</evidence>
<protein>
    <recommendedName>
        <fullName evidence="1">site-specific DNA-methyltransferase (adenine-specific)</fullName>
        <ecNumber evidence="1">2.1.1.72</ecNumber>
    </recommendedName>
</protein>
<dbReference type="PANTHER" id="PTHR33841:SF1">
    <property type="entry name" value="DNA METHYLTRANSFERASE A"/>
    <property type="match status" value="1"/>
</dbReference>
<feature type="domain" description="Type II methyltransferase M.TaqI-like" evidence="6">
    <location>
        <begin position="346"/>
        <end position="572"/>
    </location>
</feature>
<evidence type="ECO:0000256" key="5">
    <source>
        <dbReference type="ARBA" id="ARBA00047942"/>
    </source>
</evidence>
<dbReference type="PANTHER" id="PTHR33841">
    <property type="entry name" value="DNA METHYLTRANSFERASE YEEA-RELATED"/>
    <property type="match status" value="1"/>
</dbReference>
<keyword evidence="8" id="KW-1185">Reference proteome</keyword>
<gene>
    <name evidence="7" type="primary">pglX</name>
    <name evidence="7" type="ORF">GT019_17255</name>
</gene>
<dbReference type="InterPro" id="IPR047939">
    <property type="entry name" value="BREX_1_PglX"/>
</dbReference>
<dbReference type="InterPro" id="IPR029063">
    <property type="entry name" value="SAM-dependent_MTases_sf"/>
</dbReference>
<evidence type="ECO:0000256" key="1">
    <source>
        <dbReference type="ARBA" id="ARBA00011900"/>
    </source>
</evidence>
<dbReference type="SUPFAM" id="SSF53335">
    <property type="entry name" value="S-adenosyl-L-methionine-dependent methyltransferases"/>
    <property type="match status" value="1"/>
</dbReference>
<dbReference type="Pfam" id="PF07669">
    <property type="entry name" value="Eco57I"/>
    <property type="match status" value="1"/>
</dbReference>
<reference evidence="7 8" key="1">
    <citation type="submission" date="2020-01" db="EMBL/GenBank/DDBJ databases">
        <title>Paenibacillus soybeanensis sp. nov. isolated from the nodules of soybean (Glycine max(L.) Merr).</title>
        <authorList>
            <person name="Wang H."/>
        </authorList>
    </citation>
    <scope>NUCLEOTIDE SEQUENCE [LARGE SCALE GENOMIC DNA]</scope>
    <source>
        <strain evidence="7 8">T1</strain>
    </source>
</reference>
<organism evidence="7 8">
    <name type="scientific">Paenibacillus glycinis</name>
    <dbReference type="NCBI Taxonomy" id="2697035"/>
    <lineage>
        <taxon>Bacteria</taxon>
        <taxon>Bacillati</taxon>
        <taxon>Bacillota</taxon>
        <taxon>Bacilli</taxon>
        <taxon>Bacillales</taxon>
        <taxon>Paenibacillaceae</taxon>
        <taxon>Paenibacillus</taxon>
    </lineage>
</organism>
<dbReference type="Gene3D" id="3.40.50.150">
    <property type="entry name" value="Vaccinia Virus protein VP39"/>
    <property type="match status" value="1"/>
</dbReference>
<sequence length="1176" mass="136971">MNKATLKSFATNAHKELIEKVKARAYKLGITEDNIKNTQFESSDAIYINGKQLTATEKRQREKLISRIKEIGYTQVVEEVAYTWFNRFTALRFMEINNYLPTKVRVLSSSNIDSNEPDIIKEALIIELDIDKELVYELKLNNKTEDLFKYLIIKQCNSLNKVLPFMFETIDDYKEILFPEGLLTKDSFLRKMTYTDAISETDWEQVEIIGWLYQFYISDEKDRVFKDKAKFNAEEIPYATQLFTPDWIVRYMVQNSLGRYWIEGHSEHRSLSKTWEFYLQDQNRESEIEEKLAPYVNKELNVESIKCFDPAMGSGHILVYMFEVLYEIYIRCGYMEREIPRLIIENNLFGLDIDDRAYQLACFSVVMKAMEYNKRFFRSIEKDGLTLNLASIQESNSLTNEEVAFIAGVEIGDKYNITKIFIEQFKEAKTLGSLIKVSVYPHEFLEQRLKIIKEQSIDDLFMIEKREKALAILSHLIKQASIMYNFYDVVVTNPPYMGSKNMNAVLSNFLSKHYPDSKADLFAAFMEVDHYLKEYSFYASINQHSWMFLSSFVKLREKVVRNKFIDSMLHLGPRAFEEIGGEVVQSTAFVLRNIAIKNTKGIYLRLVDEKNAKDKRDKALDMIQNSEVSYRFLFNQENFKSIPGSLLAYWVSENITKNFLEPSVGTKMVTREGMATADNDKFLKNWYEVKLTKIVFGCKSNESALEVKGKWFPYNKGGSYRKWYGNNDYIVNWENDGFEIRNNIDVKTGRIRSHNYNGDFGFKKGITWSALSTGSISVRYSDYGFLFDSKGAKGFCDDDSELYYIFGLLNSKIGMAYLEFLSPTMDFKVGDVIQIPLLTSNIKSHIVNKVNENVLISKQDWDSYETSWDFIKHPLIKYPTSSLSSAFESWKESTKNLFNQLKSNEEEINRLFIEMYGMYEELIPDVEDKDITIQKAELEGDIKSFISYAIGCSFGRYSLDEEGLVCAGGVFDPSRYRAFPADKDNIIPVLSEAYFSDDISTQFVKFIAVTFGEEKLYENLDFIADAIGRKNSETSKETINRYLLNDYFKDHVQTYKKKPIYWMFTSGKQRAFNCLIYMHRYDKSTLSRIRTDYLHELQIRMEAEKKTLLDIINGDGTTKEITNAKKVLKSLDLKIEELRVYDEKLHHMADMQIEIDFDEGVALNYAKFEGLLAPIR</sequence>
<dbReference type="InterPro" id="IPR050953">
    <property type="entry name" value="N4_N6_ade-DNA_methylase"/>
</dbReference>
<name>A0ABW9XSI1_9BACL</name>
<evidence type="ECO:0000256" key="4">
    <source>
        <dbReference type="ARBA" id="ARBA00022691"/>
    </source>
</evidence>
<dbReference type="EMBL" id="JAAAMV010000013">
    <property type="protein sequence ID" value="NBD25622.1"/>
    <property type="molecule type" value="Genomic_DNA"/>
</dbReference>
<dbReference type="RefSeq" id="WP_161744433.1">
    <property type="nucleotide sequence ID" value="NZ_JAAAMV010000013.1"/>
</dbReference>
<evidence type="ECO:0000313" key="8">
    <source>
        <dbReference type="Proteomes" id="UP000665561"/>
    </source>
</evidence>
<keyword evidence="3" id="KW-0808">Transferase</keyword>
<dbReference type="InterPro" id="IPR011639">
    <property type="entry name" value="MethylTrfase_TaqI-like_dom"/>
</dbReference>
<comment type="catalytic activity">
    <reaction evidence="5">
        <text>a 2'-deoxyadenosine in DNA + S-adenosyl-L-methionine = an N(6)-methyl-2'-deoxyadenosine in DNA + S-adenosyl-L-homocysteine + H(+)</text>
        <dbReference type="Rhea" id="RHEA:15197"/>
        <dbReference type="Rhea" id="RHEA-COMP:12418"/>
        <dbReference type="Rhea" id="RHEA-COMP:12419"/>
        <dbReference type="ChEBI" id="CHEBI:15378"/>
        <dbReference type="ChEBI" id="CHEBI:57856"/>
        <dbReference type="ChEBI" id="CHEBI:59789"/>
        <dbReference type="ChEBI" id="CHEBI:90615"/>
        <dbReference type="ChEBI" id="CHEBI:90616"/>
        <dbReference type="EC" id="2.1.1.72"/>
    </reaction>
</comment>
<dbReference type="EC" id="2.1.1.72" evidence="1"/>
<dbReference type="PRINTS" id="PR00507">
    <property type="entry name" value="N12N6MTFRASE"/>
</dbReference>
<keyword evidence="2" id="KW-0489">Methyltransferase</keyword>
<evidence type="ECO:0000259" key="6">
    <source>
        <dbReference type="Pfam" id="PF07669"/>
    </source>
</evidence>
<accession>A0ABW9XSI1</accession>
<dbReference type="PROSITE" id="PS00092">
    <property type="entry name" value="N6_MTASE"/>
    <property type="match status" value="1"/>
</dbReference>